<evidence type="ECO:0000313" key="2">
    <source>
        <dbReference type="EMBL" id="KKS42877.1"/>
    </source>
</evidence>
<dbReference type="AlphaFoldDB" id="A0A0G0Z282"/>
<reference evidence="2 3" key="1">
    <citation type="journal article" date="2015" name="Nature">
        <title>rRNA introns, odd ribosomes, and small enigmatic genomes across a large radiation of phyla.</title>
        <authorList>
            <person name="Brown C.T."/>
            <person name="Hug L.A."/>
            <person name="Thomas B.C."/>
            <person name="Sharon I."/>
            <person name="Castelle C.J."/>
            <person name="Singh A."/>
            <person name="Wilkins M.J."/>
            <person name="Williams K.H."/>
            <person name="Banfield J.F."/>
        </authorList>
    </citation>
    <scope>NUCLEOTIDE SEQUENCE [LARGE SCALE GENOMIC DNA]</scope>
</reference>
<proteinExistence type="predicted"/>
<evidence type="ECO:0000313" key="3">
    <source>
        <dbReference type="Proteomes" id="UP000033854"/>
    </source>
</evidence>
<organism evidence="2 3">
    <name type="scientific">Candidatus Collierbacteria bacterium GW2011_GWA2_42_17</name>
    <dbReference type="NCBI Taxonomy" id="1618378"/>
    <lineage>
        <taxon>Bacteria</taxon>
        <taxon>Candidatus Collieribacteriota</taxon>
    </lineage>
</organism>
<dbReference type="Proteomes" id="UP000033854">
    <property type="component" value="Unassembled WGS sequence"/>
</dbReference>
<protein>
    <recommendedName>
        <fullName evidence="4">DUF1704 domain-containing protein</fullName>
    </recommendedName>
</protein>
<comment type="caution">
    <text evidence="2">The sequence shown here is derived from an EMBL/GenBank/DDBJ whole genome shotgun (WGS) entry which is preliminary data.</text>
</comment>
<accession>A0A0G0Z282</accession>
<gene>
    <name evidence="2" type="ORF">UV06_C0004G0012</name>
</gene>
<name>A0A0G0Z282_9BACT</name>
<dbReference type="EMBL" id="LCDA01000004">
    <property type="protein sequence ID" value="KKS42877.1"/>
    <property type="molecule type" value="Genomic_DNA"/>
</dbReference>
<keyword evidence="1" id="KW-0175">Coiled coil</keyword>
<sequence length="637" mass="74092">MGEENPNHLIKMPYQFESGPTFPYPLRPSVFAEKEGAFKVEKSLDLSEEEKKVLLGFESGLFDELKEIKKIDKDTHEVYVGALMNNEGQRMVEVIYKKGRELMDWTKQEMTKYGLDVGDKDLLADVYEAVFQDIFGREKKEDEEGVHFKKFVEVIKEKTGKEEEIKKPIAKVESRFSVDEVIDIFSKLDLKTIPYRWRRNIHDYSSLWARETVKEQYRKSLGDVSKVENPRAICRLVAPSENKERLEKLKEFKIKVKNEQLKLSESEEKIDRAKVIVLDIYRKYTNWQIADDLLLWNAAGVEGKEIFKTNNRQAEGVDKFIHGVDESFDEAGNRNIMTDWMKKTVIEVESDKEGEVEEYRVNSDEQMLIANWMLKEYGYEKDWKVIKRKSSVGTMSVNSNSKKVFIPNDSDRGVMEFLSVISHEIEGHALSHENTEALNLKLKIMKKYSAGGRDSILEEAGAKNVEDITWKWMTGKEKKPESVYFRSLELKKNGGTFRDCLGLIAEMRAKKLGVGREKMFEDEETFEQIFNYAYDRAMRLFREHTPLDDDSGKITTSDQLKYLEQSKVTERLKKEGVEEVLYVNGFDLYSVKQLLELGVLDKTKVKRPKMVIINKLWPVLEKGLKGGKTVTEMMREM</sequence>
<evidence type="ECO:0000256" key="1">
    <source>
        <dbReference type="SAM" id="Coils"/>
    </source>
</evidence>
<feature type="coiled-coil region" evidence="1">
    <location>
        <begin position="249"/>
        <end position="276"/>
    </location>
</feature>
<evidence type="ECO:0008006" key="4">
    <source>
        <dbReference type="Google" id="ProtNLM"/>
    </source>
</evidence>